<accession>A0A7C8MK12</accession>
<keyword evidence="3" id="KW-1185">Reference proteome</keyword>
<dbReference type="PANTHER" id="PTHR40624">
    <property type="entry name" value="BIOSYNTHESIS MONOOXYGENASE, PUTATIVE (AFU_ORTHOLOGUE AFUA_1G12025)-RELATED"/>
    <property type="match status" value="1"/>
</dbReference>
<evidence type="ECO:0000313" key="3">
    <source>
        <dbReference type="Proteomes" id="UP000481861"/>
    </source>
</evidence>
<comment type="caution">
    <text evidence="2">The sequence shown here is derived from an EMBL/GenBank/DDBJ whole genome shotgun (WGS) entry which is preliminary data.</text>
</comment>
<dbReference type="SUPFAM" id="SSF54909">
    <property type="entry name" value="Dimeric alpha+beta barrel"/>
    <property type="match status" value="1"/>
</dbReference>
<protein>
    <recommendedName>
        <fullName evidence="1">ABM domain-containing protein</fullName>
    </recommendedName>
</protein>
<dbReference type="EMBL" id="JAADJZ010000005">
    <property type="protein sequence ID" value="KAF2875262.1"/>
    <property type="molecule type" value="Genomic_DNA"/>
</dbReference>
<proteinExistence type="predicted"/>
<dbReference type="OrthoDB" id="10011777at2759"/>
<dbReference type="Pfam" id="PF03992">
    <property type="entry name" value="ABM"/>
    <property type="match status" value="1"/>
</dbReference>
<evidence type="ECO:0000313" key="2">
    <source>
        <dbReference type="EMBL" id="KAF2875262.1"/>
    </source>
</evidence>
<gene>
    <name evidence="2" type="ORF">BDV95DRAFT_486232</name>
</gene>
<feature type="domain" description="ABM" evidence="1">
    <location>
        <begin position="5"/>
        <end position="97"/>
    </location>
</feature>
<organism evidence="2 3">
    <name type="scientific">Massariosphaeria phaeospora</name>
    <dbReference type="NCBI Taxonomy" id="100035"/>
    <lineage>
        <taxon>Eukaryota</taxon>
        <taxon>Fungi</taxon>
        <taxon>Dikarya</taxon>
        <taxon>Ascomycota</taxon>
        <taxon>Pezizomycotina</taxon>
        <taxon>Dothideomycetes</taxon>
        <taxon>Pleosporomycetidae</taxon>
        <taxon>Pleosporales</taxon>
        <taxon>Pleosporales incertae sedis</taxon>
        <taxon>Massariosphaeria</taxon>
    </lineage>
</organism>
<dbReference type="InterPro" id="IPR007138">
    <property type="entry name" value="ABM_dom"/>
</dbReference>
<name>A0A7C8MK12_9PLEO</name>
<dbReference type="AlphaFoldDB" id="A0A7C8MK12"/>
<dbReference type="PANTHER" id="PTHR40624:SF1">
    <property type="entry name" value="BIOSYNTHESIS MONOOXYGENASE, PUTATIVE (AFU_ORTHOLOGUE AFUA_1G12025)-RELATED"/>
    <property type="match status" value="1"/>
</dbReference>
<dbReference type="Gene3D" id="3.30.70.100">
    <property type="match status" value="1"/>
</dbReference>
<dbReference type="Proteomes" id="UP000481861">
    <property type="component" value="Unassembled WGS sequence"/>
</dbReference>
<evidence type="ECO:0000259" key="1">
    <source>
        <dbReference type="PROSITE" id="PS51725"/>
    </source>
</evidence>
<dbReference type="PROSITE" id="PS51725">
    <property type="entry name" value="ABM"/>
    <property type="match status" value="1"/>
</dbReference>
<reference evidence="2 3" key="1">
    <citation type="submission" date="2020-01" db="EMBL/GenBank/DDBJ databases">
        <authorList>
            <consortium name="DOE Joint Genome Institute"/>
            <person name="Haridas S."/>
            <person name="Albert R."/>
            <person name="Binder M."/>
            <person name="Bloem J."/>
            <person name="Labutti K."/>
            <person name="Salamov A."/>
            <person name="Andreopoulos B."/>
            <person name="Baker S.E."/>
            <person name="Barry K."/>
            <person name="Bills G."/>
            <person name="Bluhm B.H."/>
            <person name="Cannon C."/>
            <person name="Castanera R."/>
            <person name="Culley D.E."/>
            <person name="Daum C."/>
            <person name="Ezra D."/>
            <person name="Gonzalez J.B."/>
            <person name="Henrissat B."/>
            <person name="Kuo A."/>
            <person name="Liang C."/>
            <person name="Lipzen A."/>
            <person name="Lutzoni F."/>
            <person name="Magnuson J."/>
            <person name="Mondo S."/>
            <person name="Nolan M."/>
            <person name="Ohm R."/>
            <person name="Pangilinan J."/>
            <person name="Park H.-J.H."/>
            <person name="Ramirez L."/>
            <person name="Alfaro M."/>
            <person name="Sun H."/>
            <person name="Tritt A."/>
            <person name="Yoshinaga Y."/>
            <person name="Zwiers L.-H.L."/>
            <person name="Turgeon B.G."/>
            <person name="Goodwin S.B."/>
            <person name="Spatafora J.W."/>
            <person name="Crous P.W."/>
            <person name="Grigoriev I.V."/>
        </authorList>
    </citation>
    <scope>NUCLEOTIDE SEQUENCE [LARGE SCALE GENOMIC DNA]</scope>
    <source>
        <strain evidence="2 3">CBS 611.86</strain>
    </source>
</reference>
<sequence length="108" mass="11888">MSEPFDVVAIIEPKPGKADRVEELLLNAAASVKANEPGTLRYHLQRQTNTKTPVFVLLETYKDKKSLGVHAASKDFKKLGEALKTEDLLSSPMKVYLTKEVGGFASKL</sequence>
<dbReference type="InterPro" id="IPR011008">
    <property type="entry name" value="Dimeric_a/b-barrel"/>
</dbReference>